<evidence type="ECO:0000256" key="7">
    <source>
        <dbReference type="ARBA" id="ARBA00023040"/>
    </source>
</evidence>
<dbReference type="PROSITE" id="PS50262">
    <property type="entry name" value="G_PROTEIN_RECEP_F1_2"/>
    <property type="match status" value="1"/>
</dbReference>
<feature type="transmembrane region" description="Helical" evidence="13">
    <location>
        <begin position="100"/>
        <end position="118"/>
    </location>
</feature>
<keyword evidence="10" id="KW-0325">Glycoprotein</keyword>
<evidence type="ECO:0000256" key="4">
    <source>
        <dbReference type="ARBA" id="ARBA00022692"/>
    </source>
</evidence>
<dbReference type="CDD" id="cd15912">
    <property type="entry name" value="7tmA_OR6C-like"/>
    <property type="match status" value="1"/>
</dbReference>
<comment type="subcellular location">
    <subcellularLocation>
        <location evidence="1 13">Cell membrane</location>
        <topology evidence="1 13">Multi-pass membrane protein</topology>
    </subcellularLocation>
</comment>
<evidence type="ECO:0000256" key="3">
    <source>
        <dbReference type="ARBA" id="ARBA00022606"/>
    </source>
</evidence>
<organism evidence="15 16">
    <name type="scientific">Python bivittatus</name>
    <name type="common">Burmese python</name>
    <name type="synonym">Python molurus bivittatus</name>
    <dbReference type="NCBI Taxonomy" id="176946"/>
    <lineage>
        <taxon>Eukaryota</taxon>
        <taxon>Metazoa</taxon>
        <taxon>Chordata</taxon>
        <taxon>Craniata</taxon>
        <taxon>Vertebrata</taxon>
        <taxon>Euteleostomi</taxon>
        <taxon>Lepidosauria</taxon>
        <taxon>Squamata</taxon>
        <taxon>Bifurcata</taxon>
        <taxon>Unidentata</taxon>
        <taxon>Episquamata</taxon>
        <taxon>Toxicofera</taxon>
        <taxon>Serpentes</taxon>
        <taxon>Henophidia</taxon>
        <taxon>Pythonidae</taxon>
        <taxon>Python</taxon>
    </lineage>
</organism>
<dbReference type="AlphaFoldDB" id="A0A9F2R7N1"/>
<dbReference type="InterPro" id="IPR047132">
    <property type="entry name" value="Olfact_rcpt_6C-like"/>
</dbReference>
<feature type="domain" description="G-protein coupled receptors family 1 profile" evidence="14">
    <location>
        <begin position="39"/>
        <end position="288"/>
    </location>
</feature>
<evidence type="ECO:0000256" key="1">
    <source>
        <dbReference type="ARBA" id="ARBA00004651"/>
    </source>
</evidence>
<keyword evidence="11 12" id="KW-0807">Transducer</keyword>
<dbReference type="OMA" id="VIMNDCF"/>
<evidence type="ECO:0000259" key="14">
    <source>
        <dbReference type="PROSITE" id="PS50262"/>
    </source>
</evidence>
<feature type="transmembrane region" description="Helical" evidence="13">
    <location>
        <begin position="192"/>
        <end position="219"/>
    </location>
</feature>
<evidence type="ECO:0000256" key="8">
    <source>
        <dbReference type="ARBA" id="ARBA00023136"/>
    </source>
</evidence>
<evidence type="ECO:0000256" key="12">
    <source>
        <dbReference type="RuleBase" id="RU000688"/>
    </source>
</evidence>
<dbReference type="PRINTS" id="PR00245">
    <property type="entry name" value="OLFACTORYR"/>
</dbReference>
<feature type="transmembrane region" description="Helical" evidence="13">
    <location>
        <begin position="58"/>
        <end position="80"/>
    </location>
</feature>
<keyword evidence="15" id="KW-1185">Reference proteome</keyword>
<evidence type="ECO:0000256" key="9">
    <source>
        <dbReference type="ARBA" id="ARBA00023170"/>
    </source>
</evidence>
<dbReference type="InterPro" id="IPR000276">
    <property type="entry name" value="GPCR_Rhodpsn"/>
</dbReference>
<dbReference type="GO" id="GO:0004930">
    <property type="term" value="F:G protein-coupled receptor activity"/>
    <property type="evidence" value="ECO:0007669"/>
    <property type="project" value="UniProtKB-KW"/>
</dbReference>
<dbReference type="GeneID" id="103055398"/>
<dbReference type="FunFam" id="1.20.1070.10:FF:000010">
    <property type="entry name" value="Olfactory receptor"/>
    <property type="match status" value="1"/>
</dbReference>
<evidence type="ECO:0000256" key="10">
    <source>
        <dbReference type="ARBA" id="ARBA00023180"/>
    </source>
</evidence>
<keyword evidence="4 12" id="KW-0812">Transmembrane</keyword>
<dbReference type="PROSITE" id="PS00237">
    <property type="entry name" value="G_PROTEIN_RECEP_F1_1"/>
    <property type="match status" value="1"/>
</dbReference>
<evidence type="ECO:0000256" key="5">
    <source>
        <dbReference type="ARBA" id="ARBA00022725"/>
    </source>
</evidence>
<proteinExistence type="inferred from homology"/>
<dbReference type="OrthoDB" id="9902777at2759"/>
<keyword evidence="5 13" id="KW-0552">Olfaction</keyword>
<keyword evidence="7 12" id="KW-0297">G-protein coupled receptor</keyword>
<evidence type="ECO:0000256" key="11">
    <source>
        <dbReference type="ARBA" id="ARBA00023224"/>
    </source>
</evidence>
<evidence type="ECO:0000256" key="2">
    <source>
        <dbReference type="ARBA" id="ARBA00022475"/>
    </source>
</evidence>
<evidence type="ECO:0000256" key="6">
    <source>
        <dbReference type="ARBA" id="ARBA00022989"/>
    </source>
</evidence>
<keyword evidence="3 13" id="KW-0716">Sensory transduction</keyword>
<sequence length="330" mass="37162">MGNNTSYEEFILLGFLIGRKAEIFLATILIVVYLSTIFGNLTILFITITNSCLHMPMYFFLGNLSVLDLVFSTVTVPSLLQNLLSGIKTISFASCMAQSYFYFFLGTVEYFLLTCMSYDRYVAICNPLHYSIIMNGYFCVQMVLACWLGGFAFVLYPTIMVTRFSYCHSNVIDHFFCDSEPLLKLSCTDTSLIQIILFVLSSVVILCSLNLTLVSYIYIVSTILVIPTDSGRKKAFNTCVSHLTLFLMASSVSILLYVIPAKQSSLGARKIPALLSSIVNPFLSPFVYTLRNNLVKRILQKFFDQGQMLMVQKVQKFLIIVISFVGKARI</sequence>
<evidence type="ECO:0000256" key="13">
    <source>
        <dbReference type="RuleBase" id="RU363047"/>
    </source>
</evidence>
<dbReference type="Proteomes" id="UP000695026">
    <property type="component" value="Unplaced"/>
</dbReference>
<dbReference type="Gene3D" id="1.20.1070.10">
    <property type="entry name" value="Rhodopsin 7-helix transmembrane proteins"/>
    <property type="match status" value="1"/>
</dbReference>
<comment type="similarity">
    <text evidence="12">Belongs to the G-protein coupled receptor 1 family.</text>
</comment>
<feature type="transmembrane region" description="Helical" evidence="13">
    <location>
        <begin position="130"/>
        <end position="156"/>
    </location>
</feature>
<keyword evidence="2 13" id="KW-1003">Cell membrane</keyword>
<feature type="transmembrane region" description="Helical" evidence="13">
    <location>
        <begin position="23"/>
        <end position="46"/>
    </location>
</feature>
<dbReference type="PANTHER" id="PTHR26454">
    <property type="entry name" value="OLFACTORY RECEPTOR"/>
    <property type="match status" value="1"/>
</dbReference>
<keyword evidence="8 13" id="KW-0472">Membrane</keyword>
<gene>
    <name evidence="16" type="primary">LOC103055398</name>
</gene>
<dbReference type="InterPro" id="IPR017452">
    <property type="entry name" value="GPCR_Rhodpsn_7TM"/>
</dbReference>
<dbReference type="RefSeq" id="XP_007438574.1">
    <property type="nucleotide sequence ID" value="XM_007438512.1"/>
</dbReference>
<dbReference type="SUPFAM" id="SSF81321">
    <property type="entry name" value="Family A G protein-coupled receptor-like"/>
    <property type="match status" value="1"/>
</dbReference>
<evidence type="ECO:0000313" key="16">
    <source>
        <dbReference type="RefSeq" id="XP_007438574.1"/>
    </source>
</evidence>
<keyword evidence="6 13" id="KW-1133">Transmembrane helix</keyword>
<feature type="transmembrane region" description="Helical" evidence="13">
    <location>
        <begin position="271"/>
        <end position="290"/>
    </location>
</feature>
<protein>
    <recommendedName>
        <fullName evidence="13">Olfactory receptor</fullName>
    </recommendedName>
</protein>
<dbReference type="InterPro" id="IPR000725">
    <property type="entry name" value="Olfact_rcpt"/>
</dbReference>
<dbReference type="GO" id="GO:0004984">
    <property type="term" value="F:olfactory receptor activity"/>
    <property type="evidence" value="ECO:0007669"/>
    <property type="project" value="InterPro"/>
</dbReference>
<dbReference type="GO" id="GO:0005886">
    <property type="term" value="C:plasma membrane"/>
    <property type="evidence" value="ECO:0007669"/>
    <property type="project" value="UniProtKB-SubCell"/>
</dbReference>
<name>A0A9F2R7N1_PYTBI</name>
<accession>A0A9F2R7N1</accession>
<keyword evidence="9 12" id="KW-0675">Receptor</keyword>
<reference evidence="16" key="1">
    <citation type="submission" date="2025-08" db="UniProtKB">
        <authorList>
            <consortium name="RefSeq"/>
        </authorList>
    </citation>
    <scope>IDENTIFICATION</scope>
    <source>
        <tissue evidence="16">Liver</tissue>
    </source>
</reference>
<feature type="transmembrane region" description="Helical" evidence="13">
    <location>
        <begin position="240"/>
        <end position="259"/>
    </location>
</feature>
<dbReference type="PANTHER" id="PTHR26454:SF53">
    <property type="entry name" value="OLFACTORY RECEPTOR 6J1"/>
    <property type="match status" value="1"/>
</dbReference>
<dbReference type="Pfam" id="PF13853">
    <property type="entry name" value="7tm_4"/>
    <property type="match status" value="1"/>
</dbReference>
<evidence type="ECO:0000313" key="15">
    <source>
        <dbReference type="Proteomes" id="UP000695026"/>
    </source>
</evidence>
<dbReference type="KEGG" id="pbi:103055398"/>
<dbReference type="PRINTS" id="PR00237">
    <property type="entry name" value="GPCRRHODOPSN"/>
</dbReference>